<dbReference type="Pfam" id="PF01520">
    <property type="entry name" value="Amidase_3"/>
    <property type="match status" value="1"/>
</dbReference>
<protein>
    <recommendedName>
        <fullName evidence="2">N-acetylmuramoyl-L-alanine amidase</fullName>
        <ecNumber evidence="2">3.5.1.28</ecNumber>
    </recommendedName>
</protein>
<dbReference type="Proteomes" id="UP001500298">
    <property type="component" value="Unassembled WGS sequence"/>
</dbReference>
<name>A0ABP9DBM2_9BACT</name>
<evidence type="ECO:0000259" key="4">
    <source>
        <dbReference type="Pfam" id="PF01520"/>
    </source>
</evidence>
<sequence length="464" mass="53694">MPASIALRDVSNIMKVTYSFNIFIIKQALLVALTIVGFITNSWGQPPVSEITKLQEYYQQRANRFLVKDAIIHEYYKIHEKGISMYASPEDKKADKPEFHLAWDELERFKDLIEYTDRNLQFALYQRKGTRPFNIQENTTIEILKRNHYLEKAAEGKKKLPLSGIRIAIDPGHIAGDMDLAKAEGRFIEMNYKGNTYKLKEGDLTLSTAMVLKDSLEKQGAKVFISRDQPNQGANGKPYEVWKKTDLTEKLKDMGLSSHKIQQTLLKSPEYRIYREYFLQDDLELRAAEINYFKPHLTIVIHYNADDKNFGWKQPSKRNFGMVFVPGAFLKYEMRTPRDRYDFIRVLVSEQVKESSKLSAHVMQAFENKLQVPAVSKQEEPAYLQKLAIRLDKGVYARNLRLCRLLNTPICYGEPLFQDNELELKALNGNNLKEGKISSRVVQVANAYYEGIMKYLSDSKILTE</sequence>
<dbReference type="InterPro" id="IPR002508">
    <property type="entry name" value="MurNAc-LAA_cat"/>
</dbReference>
<accession>A0ABP9DBM2</accession>
<dbReference type="Gene3D" id="3.40.630.40">
    <property type="entry name" value="Zn-dependent exopeptidases"/>
    <property type="match status" value="1"/>
</dbReference>
<evidence type="ECO:0000256" key="2">
    <source>
        <dbReference type="ARBA" id="ARBA00011901"/>
    </source>
</evidence>
<organism evidence="5 6">
    <name type="scientific">Algivirga pacifica</name>
    <dbReference type="NCBI Taxonomy" id="1162670"/>
    <lineage>
        <taxon>Bacteria</taxon>
        <taxon>Pseudomonadati</taxon>
        <taxon>Bacteroidota</taxon>
        <taxon>Cytophagia</taxon>
        <taxon>Cytophagales</taxon>
        <taxon>Flammeovirgaceae</taxon>
        <taxon>Algivirga</taxon>
    </lineage>
</organism>
<dbReference type="PANTHER" id="PTHR30404">
    <property type="entry name" value="N-ACETYLMURAMOYL-L-ALANINE AMIDASE"/>
    <property type="match status" value="1"/>
</dbReference>
<comment type="caution">
    <text evidence="5">The sequence shown here is derived from an EMBL/GenBank/DDBJ whole genome shotgun (WGS) entry which is preliminary data.</text>
</comment>
<proteinExistence type="predicted"/>
<comment type="catalytic activity">
    <reaction evidence="1">
        <text>Hydrolyzes the link between N-acetylmuramoyl residues and L-amino acid residues in certain cell-wall glycopeptides.</text>
        <dbReference type="EC" id="3.5.1.28"/>
    </reaction>
</comment>
<keyword evidence="6" id="KW-1185">Reference proteome</keyword>
<reference evidence="6" key="1">
    <citation type="journal article" date="2019" name="Int. J. Syst. Evol. Microbiol.">
        <title>The Global Catalogue of Microorganisms (GCM) 10K type strain sequencing project: providing services to taxonomists for standard genome sequencing and annotation.</title>
        <authorList>
            <consortium name="The Broad Institute Genomics Platform"/>
            <consortium name="The Broad Institute Genome Sequencing Center for Infectious Disease"/>
            <person name="Wu L."/>
            <person name="Ma J."/>
        </authorList>
    </citation>
    <scope>NUCLEOTIDE SEQUENCE [LARGE SCALE GENOMIC DNA]</scope>
    <source>
        <strain evidence="6">JCM 18326</strain>
    </source>
</reference>
<evidence type="ECO:0000256" key="1">
    <source>
        <dbReference type="ARBA" id="ARBA00001561"/>
    </source>
</evidence>
<evidence type="ECO:0000256" key="3">
    <source>
        <dbReference type="ARBA" id="ARBA00022801"/>
    </source>
</evidence>
<dbReference type="SUPFAM" id="SSF53187">
    <property type="entry name" value="Zn-dependent exopeptidases"/>
    <property type="match status" value="1"/>
</dbReference>
<evidence type="ECO:0000313" key="5">
    <source>
        <dbReference type="EMBL" id="GAA4838872.1"/>
    </source>
</evidence>
<evidence type="ECO:0000313" key="6">
    <source>
        <dbReference type="Proteomes" id="UP001500298"/>
    </source>
</evidence>
<dbReference type="EC" id="3.5.1.28" evidence="2"/>
<dbReference type="EMBL" id="BAABJX010000036">
    <property type="protein sequence ID" value="GAA4838872.1"/>
    <property type="molecule type" value="Genomic_DNA"/>
</dbReference>
<feature type="domain" description="MurNAc-LAA" evidence="4">
    <location>
        <begin position="167"/>
        <end position="434"/>
    </location>
</feature>
<dbReference type="PANTHER" id="PTHR30404:SF0">
    <property type="entry name" value="N-ACETYLMURAMOYL-L-ALANINE AMIDASE AMIC"/>
    <property type="match status" value="1"/>
</dbReference>
<keyword evidence="3" id="KW-0378">Hydrolase</keyword>
<dbReference type="InterPro" id="IPR050695">
    <property type="entry name" value="N-acetylmuramoyl_amidase_3"/>
</dbReference>
<gene>
    <name evidence="5" type="ORF">GCM10023331_25150</name>
</gene>